<keyword evidence="5" id="KW-0472">Membrane</keyword>
<name>A0A3Q9BPC7_9BURK</name>
<evidence type="ECO:0000256" key="4">
    <source>
        <dbReference type="ARBA" id="ARBA00022519"/>
    </source>
</evidence>
<organism evidence="6 7">
    <name type="scientific">Undibacterium parvum</name>
    <dbReference type="NCBI Taxonomy" id="401471"/>
    <lineage>
        <taxon>Bacteria</taxon>
        <taxon>Pseudomonadati</taxon>
        <taxon>Pseudomonadota</taxon>
        <taxon>Betaproteobacteria</taxon>
        <taxon>Burkholderiales</taxon>
        <taxon>Oxalobacteraceae</taxon>
        <taxon>Undibacterium</taxon>
    </lineage>
</organism>
<keyword evidence="7" id="KW-1185">Reference proteome</keyword>
<evidence type="ECO:0000256" key="2">
    <source>
        <dbReference type="ARBA" id="ARBA00022448"/>
    </source>
</evidence>
<protein>
    <submittedName>
        <fullName evidence="6">Nitrate ABC transporter substrate-binding protein</fullName>
    </submittedName>
</protein>
<evidence type="ECO:0000256" key="5">
    <source>
        <dbReference type="ARBA" id="ARBA00023136"/>
    </source>
</evidence>
<dbReference type="EMBL" id="CP034464">
    <property type="protein sequence ID" value="AZP11344.1"/>
    <property type="molecule type" value="Genomic_DNA"/>
</dbReference>
<dbReference type="KEGG" id="upv:EJN92_04600"/>
<dbReference type="InterPro" id="IPR044527">
    <property type="entry name" value="NrtA/CpmA_ABC-bd_dom"/>
</dbReference>
<keyword evidence="2" id="KW-0813">Transport</keyword>
<dbReference type="Proteomes" id="UP000275663">
    <property type="component" value="Chromosome"/>
</dbReference>
<proteinExistence type="predicted"/>
<dbReference type="RefSeq" id="WP_126126732.1">
    <property type="nucleotide sequence ID" value="NZ_CP034464.1"/>
</dbReference>
<evidence type="ECO:0000313" key="6">
    <source>
        <dbReference type="EMBL" id="AZP11344.1"/>
    </source>
</evidence>
<accession>A0A3Q9BPC7</accession>
<sequence>MSDQVPIVYDAHDAYDAERPLLIACGCGGNHAPHQHAEQQSKQIISTDVISRNFLEAALVKALFPHEPTRRAFLNAVGRSTAMAAIASVVPLASMQAMAQETSGNLERKELKVGFIAITCAAPLIMAEPLGFYKEQGLNVRLVKTAGWGMIREKVIKKEHDASHFLSPMPLAMSLGLGNEPFPTSVATIQNNNGQAITLHLKHKDKRDPKQWKGFTLGVPFVYSMHNFLLRYYLAEFGIDPETDVKIVAVPPPEMVAKLTDGSIDGFLGPDPFNQRAVFDGVGFIHILSKDIWDGHPCCAFGASDEFIKQNPNTFAALFRAIISASLIASLSTDRYEIAKTIAPQAYLNQPLEVISQILSGKFPDGLGNTRSVPDRAIFNPVPWQSMAVWMLTQMKRWGYIKGDVDYAQLANKVFLLTEAKHHMALAGWNPPKGNYRKHIIMGKSFDAQKPQEYLKSFAISHQV</sequence>
<dbReference type="Pfam" id="PF13379">
    <property type="entry name" value="NMT1_2"/>
    <property type="match status" value="1"/>
</dbReference>
<dbReference type="AlphaFoldDB" id="A0A3Q9BPC7"/>
<dbReference type="PANTHER" id="PTHR30024:SF43">
    <property type="entry name" value="BLL4572 PROTEIN"/>
    <property type="match status" value="1"/>
</dbReference>
<keyword evidence="3" id="KW-1003">Cell membrane</keyword>
<evidence type="ECO:0000256" key="1">
    <source>
        <dbReference type="ARBA" id="ARBA00004308"/>
    </source>
</evidence>
<dbReference type="CDD" id="cd13553">
    <property type="entry name" value="PBP2_NrtA_CpmA_like"/>
    <property type="match status" value="1"/>
</dbReference>
<evidence type="ECO:0000313" key="7">
    <source>
        <dbReference type="Proteomes" id="UP000275663"/>
    </source>
</evidence>
<dbReference type="Gene3D" id="3.40.190.10">
    <property type="entry name" value="Periplasmic binding protein-like II"/>
    <property type="match status" value="2"/>
</dbReference>
<dbReference type="GO" id="GO:0012505">
    <property type="term" value="C:endomembrane system"/>
    <property type="evidence" value="ECO:0007669"/>
    <property type="project" value="UniProtKB-SubCell"/>
</dbReference>
<dbReference type="SUPFAM" id="SSF53850">
    <property type="entry name" value="Periplasmic binding protein-like II"/>
    <property type="match status" value="1"/>
</dbReference>
<dbReference type="OrthoDB" id="9789215at2"/>
<keyword evidence="4" id="KW-0997">Cell inner membrane</keyword>
<gene>
    <name evidence="6" type="ORF">EJN92_04600</name>
</gene>
<comment type="subcellular location">
    <subcellularLocation>
        <location evidence="1">Endomembrane system</location>
    </subcellularLocation>
</comment>
<dbReference type="PANTHER" id="PTHR30024">
    <property type="entry name" value="ALIPHATIC SULFONATES-BINDING PROTEIN-RELATED"/>
    <property type="match status" value="1"/>
</dbReference>
<evidence type="ECO:0000256" key="3">
    <source>
        <dbReference type="ARBA" id="ARBA00022475"/>
    </source>
</evidence>
<reference evidence="6 7" key="1">
    <citation type="journal article" date="2011" name="Int. J. Syst. Evol. Microbiol.">
        <title>Description of Undibacterium oligocarboniphilum sp. nov., isolated from purified water, and Undibacterium pigrum strain CCUG 49012 as the type strain of Undibacterium parvum sp. nov., and emended descriptions of the genus Undibacterium and the species Undibacterium pigrum.</title>
        <authorList>
            <person name="Eder W."/>
            <person name="Wanner G."/>
            <person name="Ludwig W."/>
            <person name="Busse H.J."/>
            <person name="Ziemke-Kageler F."/>
            <person name="Lang E."/>
        </authorList>
    </citation>
    <scope>NUCLEOTIDE SEQUENCE [LARGE SCALE GENOMIC DNA]</scope>
    <source>
        <strain evidence="6 7">DSM 23061</strain>
    </source>
</reference>